<accession>A0ABN1UYR2</accession>
<name>A0ABN1UYR2_9ACTN</name>
<comment type="caution">
    <text evidence="3">The sequence shown here is derived from an EMBL/GenBank/DDBJ whole genome shotgun (WGS) entry which is preliminary data.</text>
</comment>
<dbReference type="Proteomes" id="UP001501371">
    <property type="component" value="Unassembled WGS sequence"/>
</dbReference>
<feature type="transmembrane region" description="Helical" evidence="2">
    <location>
        <begin position="29"/>
        <end position="48"/>
    </location>
</feature>
<reference evidence="3 4" key="1">
    <citation type="journal article" date="2019" name="Int. J. Syst. Evol. Microbiol.">
        <title>The Global Catalogue of Microorganisms (GCM) 10K type strain sequencing project: providing services to taxonomists for standard genome sequencing and annotation.</title>
        <authorList>
            <consortium name="The Broad Institute Genomics Platform"/>
            <consortium name="The Broad Institute Genome Sequencing Center for Infectious Disease"/>
            <person name="Wu L."/>
            <person name="Ma J."/>
        </authorList>
    </citation>
    <scope>NUCLEOTIDE SEQUENCE [LARGE SCALE GENOMIC DNA]</scope>
    <source>
        <strain evidence="3 4">JCM 12696</strain>
    </source>
</reference>
<evidence type="ECO:0000313" key="3">
    <source>
        <dbReference type="EMBL" id="GAA1181704.1"/>
    </source>
</evidence>
<dbReference type="EMBL" id="BAAAKV010000040">
    <property type="protein sequence ID" value="GAA1181704.1"/>
    <property type="molecule type" value="Genomic_DNA"/>
</dbReference>
<keyword evidence="4" id="KW-1185">Reference proteome</keyword>
<keyword evidence="2" id="KW-0472">Membrane</keyword>
<dbReference type="RefSeq" id="WP_344279269.1">
    <property type="nucleotide sequence ID" value="NZ_BAAAKV010000040.1"/>
</dbReference>
<keyword evidence="2" id="KW-0812">Transmembrane</keyword>
<protein>
    <recommendedName>
        <fullName evidence="5">Serine/threonine protein kinase</fullName>
    </recommendedName>
</protein>
<organism evidence="3 4">
    <name type="scientific">Streptomyces hebeiensis</name>
    <dbReference type="NCBI Taxonomy" id="229486"/>
    <lineage>
        <taxon>Bacteria</taxon>
        <taxon>Bacillati</taxon>
        <taxon>Actinomycetota</taxon>
        <taxon>Actinomycetes</taxon>
        <taxon>Kitasatosporales</taxon>
        <taxon>Streptomycetaceae</taxon>
        <taxon>Streptomyces</taxon>
    </lineage>
</organism>
<evidence type="ECO:0008006" key="5">
    <source>
        <dbReference type="Google" id="ProtNLM"/>
    </source>
</evidence>
<evidence type="ECO:0000256" key="2">
    <source>
        <dbReference type="SAM" id="Phobius"/>
    </source>
</evidence>
<evidence type="ECO:0000256" key="1">
    <source>
        <dbReference type="SAM" id="MobiDB-lite"/>
    </source>
</evidence>
<evidence type="ECO:0000313" key="4">
    <source>
        <dbReference type="Proteomes" id="UP001501371"/>
    </source>
</evidence>
<sequence length="148" mass="15314">MRGADATGAHTAHTAPTDAPRARTTGGTALTVMVLAVGALFVLAPVGLTPRGCGDLSGGRLCVAGPIGGTGGFTVRYVRHGAGPGPSVRLGYQRKDERITAFPGWFGTSPTRSGRAELSRTIATLPGECIRGLLDHRGRVFVTEWLCS</sequence>
<keyword evidence="2" id="KW-1133">Transmembrane helix</keyword>
<feature type="region of interest" description="Disordered" evidence="1">
    <location>
        <begin position="1"/>
        <end position="23"/>
    </location>
</feature>
<proteinExistence type="predicted"/>
<gene>
    <name evidence="3" type="ORF">GCM10009654_43610</name>
</gene>